<keyword evidence="5" id="KW-1185">Reference proteome</keyword>
<dbReference type="Pfam" id="PF00578">
    <property type="entry name" value="AhpC-TSA"/>
    <property type="match status" value="1"/>
</dbReference>
<organism evidence="4 5">
    <name type="scientific">Fibrella rubiginis</name>
    <dbReference type="NCBI Taxonomy" id="2817060"/>
    <lineage>
        <taxon>Bacteria</taxon>
        <taxon>Pseudomonadati</taxon>
        <taxon>Bacteroidota</taxon>
        <taxon>Cytophagia</taxon>
        <taxon>Cytophagales</taxon>
        <taxon>Spirosomataceae</taxon>
        <taxon>Fibrella</taxon>
    </lineage>
</organism>
<feature type="chain" id="PRO_5036886039" evidence="2">
    <location>
        <begin position="19"/>
        <end position="627"/>
    </location>
</feature>
<dbReference type="SUPFAM" id="SSF52833">
    <property type="entry name" value="Thioredoxin-like"/>
    <property type="match status" value="1"/>
</dbReference>
<feature type="domain" description="Thioredoxin" evidence="3">
    <location>
        <begin position="479"/>
        <end position="625"/>
    </location>
</feature>
<dbReference type="Gene3D" id="3.40.30.10">
    <property type="entry name" value="Glutaredoxin"/>
    <property type="match status" value="1"/>
</dbReference>
<evidence type="ECO:0000256" key="2">
    <source>
        <dbReference type="SAM" id="SignalP"/>
    </source>
</evidence>
<dbReference type="GO" id="GO:0016209">
    <property type="term" value="F:antioxidant activity"/>
    <property type="evidence" value="ECO:0007669"/>
    <property type="project" value="InterPro"/>
</dbReference>
<dbReference type="InterPro" id="IPR013766">
    <property type="entry name" value="Thioredoxin_domain"/>
</dbReference>
<dbReference type="InterPro" id="IPR050553">
    <property type="entry name" value="Thioredoxin_ResA/DsbE_sf"/>
</dbReference>
<dbReference type="SUPFAM" id="SSF48452">
    <property type="entry name" value="TPR-like"/>
    <property type="match status" value="1"/>
</dbReference>
<dbReference type="PANTHER" id="PTHR42852:SF13">
    <property type="entry name" value="PROTEIN DIPZ"/>
    <property type="match status" value="1"/>
</dbReference>
<evidence type="ECO:0000313" key="4">
    <source>
        <dbReference type="EMBL" id="MBO0935671.1"/>
    </source>
</evidence>
<evidence type="ECO:0000256" key="1">
    <source>
        <dbReference type="ARBA" id="ARBA00023284"/>
    </source>
</evidence>
<evidence type="ECO:0000313" key="5">
    <source>
        <dbReference type="Proteomes" id="UP000664034"/>
    </source>
</evidence>
<dbReference type="GO" id="GO:0016491">
    <property type="term" value="F:oxidoreductase activity"/>
    <property type="evidence" value="ECO:0007669"/>
    <property type="project" value="InterPro"/>
</dbReference>
<name>A0A939GC76_9BACT</name>
<dbReference type="InterPro" id="IPR011990">
    <property type="entry name" value="TPR-like_helical_dom_sf"/>
</dbReference>
<dbReference type="Proteomes" id="UP000664034">
    <property type="component" value="Unassembled WGS sequence"/>
</dbReference>
<protein>
    <submittedName>
        <fullName evidence="4">Redoxin domain-containing protein</fullName>
    </submittedName>
</protein>
<dbReference type="PANTHER" id="PTHR42852">
    <property type="entry name" value="THIOL:DISULFIDE INTERCHANGE PROTEIN DSBE"/>
    <property type="match status" value="1"/>
</dbReference>
<dbReference type="RefSeq" id="WP_207363241.1">
    <property type="nucleotide sequence ID" value="NZ_JAFMYV010000002.1"/>
</dbReference>
<accession>A0A939GC76</accession>
<dbReference type="CDD" id="cd02966">
    <property type="entry name" value="TlpA_like_family"/>
    <property type="match status" value="1"/>
</dbReference>
<dbReference type="Gene3D" id="1.25.40.10">
    <property type="entry name" value="Tetratricopeptide repeat domain"/>
    <property type="match status" value="1"/>
</dbReference>
<dbReference type="PROSITE" id="PS51352">
    <property type="entry name" value="THIOREDOXIN_2"/>
    <property type="match status" value="1"/>
</dbReference>
<dbReference type="EMBL" id="JAFMYV010000002">
    <property type="protein sequence ID" value="MBO0935671.1"/>
    <property type="molecule type" value="Genomic_DNA"/>
</dbReference>
<feature type="signal peptide" evidence="2">
    <location>
        <begin position="1"/>
        <end position="18"/>
    </location>
</feature>
<comment type="caution">
    <text evidence="4">The sequence shown here is derived from an EMBL/GenBank/DDBJ whole genome shotgun (WGS) entry which is preliminary data.</text>
</comment>
<evidence type="ECO:0000259" key="3">
    <source>
        <dbReference type="PROSITE" id="PS51352"/>
    </source>
</evidence>
<gene>
    <name evidence="4" type="ORF">J2I47_03835</name>
</gene>
<reference evidence="4" key="1">
    <citation type="submission" date="2021-03" db="EMBL/GenBank/DDBJ databases">
        <title>Fibrella sp. HMF5335 genome sequencing and assembly.</title>
        <authorList>
            <person name="Kang H."/>
            <person name="Kim H."/>
            <person name="Bae S."/>
            <person name="Joh K."/>
        </authorList>
    </citation>
    <scope>NUCLEOTIDE SEQUENCE</scope>
    <source>
        <strain evidence="4">HMF5335</strain>
    </source>
</reference>
<dbReference type="AlphaFoldDB" id="A0A939GC76"/>
<proteinExistence type="predicted"/>
<keyword evidence="1" id="KW-0676">Redox-active center</keyword>
<keyword evidence="2" id="KW-0732">Signal</keyword>
<dbReference type="InterPro" id="IPR000866">
    <property type="entry name" value="AhpC/TSA"/>
</dbReference>
<dbReference type="InterPro" id="IPR036249">
    <property type="entry name" value="Thioredoxin-like_sf"/>
</dbReference>
<dbReference type="GO" id="GO:0006950">
    <property type="term" value="P:response to stress"/>
    <property type="evidence" value="ECO:0007669"/>
    <property type="project" value="UniProtKB-ARBA"/>
</dbReference>
<sequence length="627" mass="69038">MNRLLALYLCLVASPLLAQFRYVPEKPLPGEVVSFTYTPKNTPLASETAVLGSYVRYAGPAQMRLSQPTTATAVREGNAFTGELTLPKAPVSGLLFAFQSRANSALIDANKGHFYPLFLYTEDGRLQPHATGGQASVLVRTAFPSRLKVKPDWAWAVQQYEHELAQNPQLRSQYWSDLIATQLKLQKPGAKATALNQIAAYLDSHQPTPDELTTAANLYEQLGEPARATAARDRIRTVDPTGDAAQKARAEVIRKEADLAKKLSAFASFTQAFPNSTYRGMLVSSVAEAYFKPGQFKDLVAFLAQQPLPATDPMLLHSFAGQMTDEGRGLPQAEWLAQRALTGLQQRALPKRTTPEQTAQRNTDLQNFRATLAYAFDQQDRFGAALATYKQAIPNTEPEAADPRISERLWLCALRANRADSVLPYIERGVRVGKITPRLRSALRTYQAKKLGSEAKGEAYVRDLLAPYRAERQAELAESFVNQPAPGFTLSTLTGGTVSLASLRGKVVMLDFWATWCGPCVASFPAVQQAAAYFKNDPNVVFLFINTREGGPLSRIQSFMARQTNQFTVPLDRDQRVADSYGVLGIPTKVIIDPKGRVRYRSLGFSGNTETTAEELTLVIEALKNVQ</sequence>
<dbReference type="InterPro" id="IPR017937">
    <property type="entry name" value="Thioredoxin_CS"/>
</dbReference>
<dbReference type="PROSITE" id="PS00194">
    <property type="entry name" value="THIOREDOXIN_1"/>
    <property type="match status" value="1"/>
</dbReference>